<evidence type="ECO:0000313" key="6">
    <source>
        <dbReference type="Proteomes" id="UP000736787"/>
    </source>
</evidence>
<dbReference type="Proteomes" id="UP000697107">
    <property type="component" value="Unassembled WGS sequence"/>
</dbReference>
<proteinExistence type="predicted"/>
<dbReference type="EMBL" id="RCMG01000026">
    <property type="protein sequence ID" value="KAG2867374.1"/>
    <property type="molecule type" value="Genomic_DNA"/>
</dbReference>
<dbReference type="AlphaFoldDB" id="A0A8T1EN65"/>
<comment type="caution">
    <text evidence="3">The sequence shown here is derived from an EMBL/GenBank/DDBJ whole genome shotgun (WGS) entry which is preliminary data.</text>
</comment>
<dbReference type="Proteomes" id="UP000735874">
    <property type="component" value="Unassembled WGS sequence"/>
</dbReference>
<sequence length="50" mass="5341">MHRFQVGEASGVEVRRNGPLAHQAIALAVTRSAGGEDGRLIRAAQSRETL</sequence>
<dbReference type="Proteomes" id="UP000736787">
    <property type="component" value="Unassembled WGS sequence"/>
</dbReference>
<dbReference type="EMBL" id="RCML01000055">
    <property type="protein sequence ID" value="KAG2994811.1"/>
    <property type="molecule type" value="Genomic_DNA"/>
</dbReference>
<organism evidence="3 6">
    <name type="scientific">Phytophthora cactorum</name>
    <dbReference type="NCBI Taxonomy" id="29920"/>
    <lineage>
        <taxon>Eukaryota</taxon>
        <taxon>Sar</taxon>
        <taxon>Stramenopiles</taxon>
        <taxon>Oomycota</taxon>
        <taxon>Peronosporomycetes</taxon>
        <taxon>Peronosporales</taxon>
        <taxon>Peronosporaceae</taxon>
        <taxon>Phytophthora</taxon>
    </lineage>
</organism>
<dbReference type="EMBL" id="RCMV01000037">
    <property type="protein sequence ID" value="KAG3227329.1"/>
    <property type="molecule type" value="Genomic_DNA"/>
</dbReference>
<name>A0A8T1EN65_9STRA</name>
<evidence type="ECO:0000313" key="2">
    <source>
        <dbReference type="EMBL" id="KAG2938878.1"/>
    </source>
</evidence>
<gene>
    <name evidence="1" type="ORF">PC113_g2017</name>
    <name evidence="2" type="ORF">PC115_g3536</name>
    <name evidence="3" type="ORF">PC117_g1512</name>
    <name evidence="4" type="ORF">PC118_g3325</name>
    <name evidence="5" type="ORF">PC129_g2144</name>
</gene>
<dbReference type="Proteomes" id="UP000760860">
    <property type="component" value="Unassembled WGS sequence"/>
</dbReference>
<evidence type="ECO:0000313" key="5">
    <source>
        <dbReference type="EMBL" id="KAG3227329.1"/>
    </source>
</evidence>
<reference evidence="3" key="1">
    <citation type="submission" date="2018-10" db="EMBL/GenBank/DDBJ databases">
        <title>Effector identification in a new, highly contiguous assembly of the strawberry crown rot pathogen Phytophthora cactorum.</title>
        <authorList>
            <person name="Armitage A.D."/>
            <person name="Nellist C.F."/>
            <person name="Bates H."/>
            <person name="Vickerstaff R.J."/>
            <person name="Harrison R.J."/>
        </authorList>
    </citation>
    <scope>NUCLEOTIDE SEQUENCE</scope>
    <source>
        <strain evidence="1">15-7</strain>
        <strain evidence="2">4032</strain>
        <strain evidence="3">4040</strain>
        <strain evidence="4">P415</strain>
        <strain evidence="5">P421</strain>
    </source>
</reference>
<evidence type="ECO:0000313" key="3">
    <source>
        <dbReference type="EMBL" id="KAG2954053.1"/>
    </source>
</evidence>
<accession>A0A8T1EN65</accession>
<evidence type="ECO:0000313" key="4">
    <source>
        <dbReference type="EMBL" id="KAG2994811.1"/>
    </source>
</evidence>
<evidence type="ECO:0000313" key="1">
    <source>
        <dbReference type="EMBL" id="KAG2867374.1"/>
    </source>
</evidence>
<protein>
    <submittedName>
        <fullName evidence="3">Uncharacterized protein</fullName>
    </submittedName>
</protein>
<dbReference type="EMBL" id="RCMK01000018">
    <property type="protein sequence ID" value="KAG2954053.1"/>
    <property type="molecule type" value="Genomic_DNA"/>
</dbReference>
<dbReference type="EMBL" id="RCMI01000059">
    <property type="protein sequence ID" value="KAG2938878.1"/>
    <property type="molecule type" value="Genomic_DNA"/>
</dbReference>
<dbReference type="Proteomes" id="UP000774804">
    <property type="component" value="Unassembled WGS sequence"/>
</dbReference>